<dbReference type="Pfam" id="PF03413">
    <property type="entry name" value="PepSY"/>
    <property type="match status" value="1"/>
</dbReference>
<dbReference type="STRING" id="39029.BSR42_02140"/>
<dbReference type="SUPFAM" id="SSF160574">
    <property type="entry name" value="BT0923-like"/>
    <property type="match status" value="1"/>
</dbReference>
<protein>
    <recommendedName>
        <fullName evidence="2">PepSY domain-containing protein</fullName>
    </recommendedName>
</protein>
<evidence type="ECO:0000313" key="3">
    <source>
        <dbReference type="EMBL" id="KMO85294.1"/>
    </source>
</evidence>
<evidence type="ECO:0000313" key="4">
    <source>
        <dbReference type="Proteomes" id="UP000036503"/>
    </source>
</evidence>
<organism evidence="3 4">
    <name type="scientific">Megasphaera cerevisiae DSM 20462</name>
    <dbReference type="NCBI Taxonomy" id="1122219"/>
    <lineage>
        <taxon>Bacteria</taxon>
        <taxon>Bacillati</taxon>
        <taxon>Bacillota</taxon>
        <taxon>Negativicutes</taxon>
        <taxon>Veillonellales</taxon>
        <taxon>Veillonellaceae</taxon>
        <taxon>Megasphaera</taxon>
    </lineage>
</organism>
<comment type="caution">
    <text evidence="3">The sequence shown here is derived from an EMBL/GenBank/DDBJ whole genome shotgun (WGS) entry which is preliminary data.</text>
</comment>
<proteinExistence type="predicted"/>
<accession>A0A0J6WRZ5</accession>
<evidence type="ECO:0000259" key="2">
    <source>
        <dbReference type="Pfam" id="PF03413"/>
    </source>
</evidence>
<dbReference type="EMBL" id="LEKT01000076">
    <property type="protein sequence ID" value="KMO85294.1"/>
    <property type="molecule type" value="Genomic_DNA"/>
</dbReference>
<dbReference type="InterPro" id="IPR025711">
    <property type="entry name" value="PepSY"/>
</dbReference>
<reference evidence="3 4" key="1">
    <citation type="submission" date="2015-06" db="EMBL/GenBank/DDBJ databases">
        <title>Draft genome sequence of beer spoilage bacterium Megasphaera cerevisiae type strain 20462.</title>
        <authorList>
            <person name="Kutumbaka K."/>
            <person name="Pasmowitz J."/>
            <person name="Mategko J."/>
            <person name="Reyes D."/>
            <person name="Friedrich A."/>
            <person name="Han S."/>
            <person name="Martens-Habbena W."/>
            <person name="Neal-McKinney J."/>
            <person name="Janagama H.K."/>
            <person name="Nadala C."/>
            <person name="Samadpour M."/>
        </authorList>
    </citation>
    <scope>NUCLEOTIDE SEQUENCE [LARGE SCALE GENOMIC DNA]</scope>
    <source>
        <strain evidence="3 4">DSM 20462</strain>
    </source>
</reference>
<dbReference type="InParanoid" id="A0A0J6WRZ5"/>
<dbReference type="Proteomes" id="UP000036503">
    <property type="component" value="Unassembled WGS sequence"/>
</dbReference>
<feature type="chain" id="PRO_5039026034" description="PepSY domain-containing protein" evidence="1">
    <location>
        <begin position="21"/>
        <end position="102"/>
    </location>
</feature>
<dbReference type="OrthoDB" id="9780101at2"/>
<evidence type="ECO:0000256" key="1">
    <source>
        <dbReference type="SAM" id="SignalP"/>
    </source>
</evidence>
<feature type="domain" description="PepSY" evidence="2">
    <location>
        <begin position="27"/>
        <end position="86"/>
    </location>
</feature>
<dbReference type="RefSeq" id="WP_048515522.1">
    <property type="nucleotide sequence ID" value="NZ_FUXD01000069.1"/>
</dbReference>
<dbReference type="PATRIC" id="fig|1122219.3.peg.3217"/>
<gene>
    <name evidence="3" type="ORF">AB840_14300</name>
</gene>
<dbReference type="AlphaFoldDB" id="A0A0J6WRZ5"/>
<feature type="signal peptide" evidence="1">
    <location>
        <begin position="1"/>
        <end position="20"/>
    </location>
</feature>
<keyword evidence="1" id="KW-0732">Signal</keyword>
<dbReference type="Gene3D" id="3.10.450.40">
    <property type="match status" value="1"/>
</dbReference>
<keyword evidence="4" id="KW-1185">Reference proteome</keyword>
<name>A0A0J6WRZ5_9FIRM</name>
<sequence length="102" mass="11546">MKKKALGVILAVLAVSGVWAVPTALAKISPQEVEQIVTREYPGASIHKVEQDYEHGRQVYEVDFQTQNIWDGDLTIDAETGAILERDIEYRDGDHHGHQRHR</sequence>